<evidence type="ECO:0000256" key="3">
    <source>
        <dbReference type="ARBA" id="ARBA00022692"/>
    </source>
</evidence>
<organism evidence="7 8">
    <name type="scientific">SAR324 cluster bacterium</name>
    <dbReference type="NCBI Taxonomy" id="2024889"/>
    <lineage>
        <taxon>Bacteria</taxon>
        <taxon>Deltaproteobacteria</taxon>
        <taxon>SAR324 cluster</taxon>
    </lineage>
</organism>
<feature type="transmembrane region" description="Helical" evidence="6">
    <location>
        <begin position="77"/>
        <end position="96"/>
    </location>
</feature>
<comment type="subcellular location">
    <subcellularLocation>
        <location evidence="1">Cell membrane</location>
        <topology evidence="1">Multi-pass membrane protein</topology>
    </subcellularLocation>
</comment>
<evidence type="ECO:0000256" key="1">
    <source>
        <dbReference type="ARBA" id="ARBA00004651"/>
    </source>
</evidence>
<keyword evidence="3 6" id="KW-0812">Transmembrane</keyword>
<accession>A0A2A4T6I4</accession>
<dbReference type="EMBL" id="NVSR01000019">
    <property type="protein sequence ID" value="PCI29132.1"/>
    <property type="molecule type" value="Genomic_DNA"/>
</dbReference>
<evidence type="ECO:0000256" key="5">
    <source>
        <dbReference type="ARBA" id="ARBA00023136"/>
    </source>
</evidence>
<evidence type="ECO:0000313" key="8">
    <source>
        <dbReference type="Proteomes" id="UP000218113"/>
    </source>
</evidence>
<evidence type="ECO:0000313" key="7">
    <source>
        <dbReference type="EMBL" id="PCI29132.1"/>
    </source>
</evidence>
<keyword evidence="5 6" id="KW-0472">Membrane</keyword>
<sequence>MEKAATKHEKNIVYIKIAVLLAVITAIEVAYPYLTEDIKGLHQLYMPILGGLSAIKFFIVVAYYMHLKFDPAVLKRIFAFSLSLAVLFVSALLLLFEVVEF</sequence>
<feature type="transmembrane region" description="Helical" evidence="6">
    <location>
        <begin position="12"/>
        <end position="33"/>
    </location>
</feature>
<comment type="caution">
    <text evidence="7">The sequence shown here is derived from an EMBL/GenBank/DDBJ whole genome shotgun (WGS) entry which is preliminary data.</text>
</comment>
<dbReference type="InterPro" id="IPR005171">
    <property type="entry name" value="Cyt_c_oxidase_su4_prok"/>
</dbReference>
<reference evidence="8" key="1">
    <citation type="submission" date="2017-08" db="EMBL/GenBank/DDBJ databases">
        <title>A dynamic microbial community with high functional redundancy inhabits the cold, oxic subseafloor aquifer.</title>
        <authorList>
            <person name="Tully B.J."/>
            <person name="Wheat C.G."/>
            <person name="Glazer B.T."/>
            <person name="Huber J.A."/>
        </authorList>
    </citation>
    <scope>NUCLEOTIDE SEQUENCE [LARGE SCALE GENOMIC DNA]</scope>
</reference>
<keyword evidence="4 6" id="KW-1133">Transmembrane helix</keyword>
<evidence type="ECO:0000256" key="4">
    <source>
        <dbReference type="ARBA" id="ARBA00022989"/>
    </source>
</evidence>
<evidence type="ECO:0000256" key="2">
    <source>
        <dbReference type="ARBA" id="ARBA00022475"/>
    </source>
</evidence>
<feature type="transmembrane region" description="Helical" evidence="6">
    <location>
        <begin position="45"/>
        <end position="65"/>
    </location>
</feature>
<evidence type="ECO:0000256" key="6">
    <source>
        <dbReference type="SAM" id="Phobius"/>
    </source>
</evidence>
<name>A0A2A4T6I4_9DELT</name>
<dbReference type="GO" id="GO:0005886">
    <property type="term" value="C:plasma membrane"/>
    <property type="evidence" value="ECO:0007669"/>
    <property type="project" value="UniProtKB-SubCell"/>
</dbReference>
<proteinExistence type="predicted"/>
<keyword evidence="2" id="KW-1003">Cell membrane</keyword>
<dbReference type="Proteomes" id="UP000218113">
    <property type="component" value="Unassembled WGS sequence"/>
</dbReference>
<dbReference type="AlphaFoldDB" id="A0A2A4T6I4"/>
<gene>
    <name evidence="7" type="ORF">COB67_04770</name>
</gene>
<dbReference type="Pfam" id="PF03626">
    <property type="entry name" value="COX4_pro"/>
    <property type="match status" value="1"/>
</dbReference>
<protein>
    <submittedName>
        <fullName evidence="7">Cytochrome C oxidase subunit IV</fullName>
    </submittedName>
</protein>